<organism evidence="2 3">
    <name type="scientific">Nonomuraea aridisoli</name>
    <dbReference type="NCBI Taxonomy" id="2070368"/>
    <lineage>
        <taxon>Bacteria</taxon>
        <taxon>Bacillati</taxon>
        <taxon>Actinomycetota</taxon>
        <taxon>Actinomycetes</taxon>
        <taxon>Streptosporangiales</taxon>
        <taxon>Streptosporangiaceae</taxon>
        <taxon>Nonomuraea</taxon>
    </lineage>
</organism>
<reference evidence="2 3" key="1">
    <citation type="submission" date="2018-01" db="EMBL/GenBank/DDBJ databases">
        <title>Draft genome sequence of Nonomuraea sp. KC333.</title>
        <authorList>
            <person name="Sahin N."/>
            <person name="Saygin H."/>
            <person name="Ay H."/>
        </authorList>
    </citation>
    <scope>NUCLEOTIDE SEQUENCE [LARGE SCALE GENOMIC DNA]</scope>
    <source>
        <strain evidence="2 3">KC333</strain>
    </source>
</reference>
<evidence type="ECO:0000313" key="2">
    <source>
        <dbReference type="EMBL" id="PZG19914.1"/>
    </source>
</evidence>
<feature type="region of interest" description="Disordered" evidence="1">
    <location>
        <begin position="64"/>
        <end position="94"/>
    </location>
</feature>
<evidence type="ECO:0000256" key="1">
    <source>
        <dbReference type="SAM" id="MobiDB-lite"/>
    </source>
</evidence>
<dbReference type="Proteomes" id="UP000249304">
    <property type="component" value="Unassembled WGS sequence"/>
</dbReference>
<dbReference type="AlphaFoldDB" id="A0A2W2FYM7"/>
<sequence>MSKEITAPGLTLIVQKSSAGRGKARPRRYHCLHTVHLDRPGVRYAAAGLGVFWVSPYEHEHGPGGVVKVQYGDDPPGRDTEAVSPTAPLSTGSP</sequence>
<evidence type="ECO:0000313" key="3">
    <source>
        <dbReference type="Proteomes" id="UP000249304"/>
    </source>
</evidence>
<accession>A0A2W2FYM7</accession>
<comment type="caution">
    <text evidence="2">The sequence shown here is derived from an EMBL/GenBank/DDBJ whole genome shotgun (WGS) entry which is preliminary data.</text>
</comment>
<protein>
    <submittedName>
        <fullName evidence="2">Uncharacterized protein</fullName>
    </submittedName>
</protein>
<proteinExistence type="predicted"/>
<name>A0A2W2FYM7_9ACTN</name>
<keyword evidence="3" id="KW-1185">Reference proteome</keyword>
<gene>
    <name evidence="2" type="ORF">C1J01_10765</name>
</gene>
<dbReference type="EMBL" id="POUD01000032">
    <property type="protein sequence ID" value="PZG19914.1"/>
    <property type="molecule type" value="Genomic_DNA"/>
</dbReference>